<feature type="region of interest" description="Disordered" evidence="1">
    <location>
        <begin position="52"/>
        <end position="97"/>
    </location>
</feature>
<organism evidence="2 3">
    <name type="scientific">Arthrobotrys musiformis</name>
    <dbReference type="NCBI Taxonomy" id="47236"/>
    <lineage>
        <taxon>Eukaryota</taxon>
        <taxon>Fungi</taxon>
        <taxon>Dikarya</taxon>
        <taxon>Ascomycota</taxon>
        <taxon>Pezizomycotina</taxon>
        <taxon>Orbiliomycetes</taxon>
        <taxon>Orbiliales</taxon>
        <taxon>Orbiliaceae</taxon>
        <taxon>Arthrobotrys</taxon>
    </lineage>
</organism>
<name>A0AAV9W0T3_9PEZI</name>
<feature type="compositionally biased region" description="Polar residues" evidence="1">
    <location>
        <begin position="9"/>
        <end position="20"/>
    </location>
</feature>
<feature type="compositionally biased region" description="Polar residues" evidence="1">
    <location>
        <begin position="28"/>
        <end position="37"/>
    </location>
</feature>
<evidence type="ECO:0000256" key="1">
    <source>
        <dbReference type="SAM" id="MobiDB-lite"/>
    </source>
</evidence>
<keyword evidence="3" id="KW-1185">Reference proteome</keyword>
<feature type="region of interest" description="Disordered" evidence="1">
    <location>
        <begin position="1"/>
        <end position="37"/>
    </location>
</feature>
<proteinExistence type="predicted"/>
<sequence length="167" mass="18600">MLNKHSDQDSTMVSPISPHSQAGPISDPQKSLYSVSPVSPMSDICFKVAEETKTSMDSGSRDCSGPSDEVEPNAGTRSLTSPKKSVCPILNGGQDNQYLRESGGFDYPMREAGSSSTFEMDKESYELQPLTRPQDLKRSLAHSIRKSRDQYRISKRLPRIKTRLPRF</sequence>
<dbReference type="AlphaFoldDB" id="A0AAV9W0T3"/>
<reference evidence="2 3" key="1">
    <citation type="submission" date="2023-08" db="EMBL/GenBank/DDBJ databases">
        <authorList>
            <person name="Palmer J.M."/>
        </authorList>
    </citation>
    <scope>NUCLEOTIDE SEQUENCE [LARGE SCALE GENOMIC DNA]</scope>
    <source>
        <strain evidence="2 3">TWF481</strain>
    </source>
</reference>
<gene>
    <name evidence="2" type="ORF">TWF481_010386</name>
</gene>
<comment type="caution">
    <text evidence="2">The sequence shown here is derived from an EMBL/GenBank/DDBJ whole genome shotgun (WGS) entry which is preliminary data.</text>
</comment>
<accession>A0AAV9W0T3</accession>
<dbReference type="Proteomes" id="UP001370758">
    <property type="component" value="Unassembled WGS sequence"/>
</dbReference>
<protein>
    <submittedName>
        <fullName evidence="2">Uncharacterized protein</fullName>
    </submittedName>
</protein>
<evidence type="ECO:0000313" key="3">
    <source>
        <dbReference type="Proteomes" id="UP001370758"/>
    </source>
</evidence>
<evidence type="ECO:0000313" key="2">
    <source>
        <dbReference type="EMBL" id="KAK6500027.1"/>
    </source>
</evidence>
<dbReference type="EMBL" id="JAVHJL010000007">
    <property type="protein sequence ID" value="KAK6500027.1"/>
    <property type="molecule type" value="Genomic_DNA"/>
</dbReference>